<dbReference type="GO" id="GO:0005634">
    <property type="term" value="C:nucleus"/>
    <property type="evidence" value="ECO:0007669"/>
    <property type="project" value="UniProtKB-SubCell"/>
</dbReference>
<keyword evidence="6" id="KW-1185">Reference proteome</keyword>
<evidence type="ECO:0000313" key="5">
    <source>
        <dbReference type="EMBL" id="PKU61932.1"/>
    </source>
</evidence>
<evidence type="ECO:0000256" key="1">
    <source>
        <dbReference type="ARBA" id="ARBA00004123"/>
    </source>
</evidence>
<gene>
    <name evidence="5" type="primary">TCX5</name>
    <name evidence="5" type="ORF">MA16_Dca023129</name>
</gene>
<accession>A0A2I0VET2</accession>
<evidence type="ECO:0000256" key="2">
    <source>
        <dbReference type="ARBA" id="ARBA00007267"/>
    </source>
</evidence>
<reference evidence="5 6" key="1">
    <citation type="journal article" date="2016" name="Sci. Rep.">
        <title>The Dendrobium catenatum Lindl. genome sequence provides insights into polysaccharide synthase, floral development and adaptive evolution.</title>
        <authorList>
            <person name="Zhang G.Q."/>
            <person name="Xu Q."/>
            <person name="Bian C."/>
            <person name="Tsai W.C."/>
            <person name="Yeh C.M."/>
            <person name="Liu K.W."/>
            <person name="Yoshida K."/>
            <person name="Zhang L.S."/>
            <person name="Chang S.B."/>
            <person name="Chen F."/>
            <person name="Shi Y."/>
            <person name="Su Y.Y."/>
            <person name="Zhang Y.Q."/>
            <person name="Chen L.J."/>
            <person name="Yin Y."/>
            <person name="Lin M."/>
            <person name="Huang H."/>
            <person name="Deng H."/>
            <person name="Wang Z.W."/>
            <person name="Zhu S.L."/>
            <person name="Zhao X."/>
            <person name="Deng C."/>
            <person name="Niu S.C."/>
            <person name="Huang J."/>
            <person name="Wang M."/>
            <person name="Liu G.H."/>
            <person name="Yang H.J."/>
            <person name="Xiao X.J."/>
            <person name="Hsiao Y.Y."/>
            <person name="Wu W.L."/>
            <person name="Chen Y.Y."/>
            <person name="Mitsuda N."/>
            <person name="Ohme-Takagi M."/>
            <person name="Luo Y.B."/>
            <person name="Van de Peer Y."/>
            <person name="Liu Z.J."/>
        </authorList>
    </citation>
    <scope>NUCLEOTIDE SEQUENCE [LARGE SCALE GENOMIC DNA]</scope>
    <source>
        <tissue evidence="5">The whole plant</tissue>
    </source>
</reference>
<dbReference type="SMART" id="SM01114">
    <property type="entry name" value="CXC"/>
    <property type="match status" value="1"/>
</dbReference>
<dbReference type="InterPro" id="IPR028307">
    <property type="entry name" value="Lin-54_fam"/>
</dbReference>
<evidence type="ECO:0000259" key="4">
    <source>
        <dbReference type="PROSITE" id="PS51634"/>
    </source>
</evidence>
<reference evidence="5 6" key="2">
    <citation type="journal article" date="2017" name="Nature">
        <title>The Apostasia genome and the evolution of orchids.</title>
        <authorList>
            <person name="Zhang G.Q."/>
            <person name="Liu K.W."/>
            <person name="Li Z."/>
            <person name="Lohaus R."/>
            <person name="Hsiao Y.Y."/>
            <person name="Niu S.C."/>
            <person name="Wang J.Y."/>
            <person name="Lin Y.C."/>
            <person name="Xu Q."/>
            <person name="Chen L.J."/>
            <person name="Yoshida K."/>
            <person name="Fujiwara S."/>
            <person name="Wang Z.W."/>
            <person name="Zhang Y.Q."/>
            <person name="Mitsuda N."/>
            <person name="Wang M."/>
            <person name="Liu G.H."/>
            <person name="Pecoraro L."/>
            <person name="Huang H.X."/>
            <person name="Xiao X.J."/>
            <person name="Lin M."/>
            <person name="Wu X.Y."/>
            <person name="Wu W.L."/>
            <person name="Chen Y.Y."/>
            <person name="Chang S.B."/>
            <person name="Sakamoto S."/>
            <person name="Ohme-Takagi M."/>
            <person name="Yagi M."/>
            <person name="Zeng S.J."/>
            <person name="Shen C.Y."/>
            <person name="Yeh C.M."/>
            <person name="Luo Y.B."/>
            <person name="Tsai W.C."/>
            <person name="Van de Peer Y."/>
            <person name="Liu Z.J."/>
        </authorList>
    </citation>
    <scope>NUCLEOTIDE SEQUENCE [LARGE SCALE GENOMIC DNA]</scope>
    <source>
        <tissue evidence="5">The whole plant</tissue>
    </source>
</reference>
<comment type="similarity">
    <text evidence="2">Belongs to the lin-54 family.</text>
</comment>
<organism evidence="5 6">
    <name type="scientific">Dendrobium catenatum</name>
    <dbReference type="NCBI Taxonomy" id="906689"/>
    <lineage>
        <taxon>Eukaryota</taxon>
        <taxon>Viridiplantae</taxon>
        <taxon>Streptophyta</taxon>
        <taxon>Embryophyta</taxon>
        <taxon>Tracheophyta</taxon>
        <taxon>Spermatophyta</taxon>
        <taxon>Magnoliopsida</taxon>
        <taxon>Liliopsida</taxon>
        <taxon>Asparagales</taxon>
        <taxon>Orchidaceae</taxon>
        <taxon>Epidendroideae</taxon>
        <taxon>Malaxideae</taxon>
        <taxon>Dendrobiinae</taxon>
        <taxon>Dendrobium</taxon>
    </lineage>
</organism>
<dbReference type="STRING" id="906689.A0A2I0VET2"/>
<evidence type="ECO:0000313" key="6">
    <source>
        <dbReference type="Proteomes" id="UP000233837"/>
    </source>
</evidence>
<dbReference type="AlphaFoldDB" id="A0A2I0VET2"/>
<keyword evidence="3" id="KW-0539">Nucleus</keyword>
<feature type="domain" description="CRC" evidence="4">
    <location>
        <begin position="139"/>
        <end position="223"/>
    </location>
</feature>
<proteinExistence type="inferred from homology"/>
<name>A0A2I0VET2_9ASPA</name>
<sequence length="223" mass="24927">MVVHRGTEAFGHFHQFTLYYLSVGSLMEQGTKSSSLGPSNFPPRKLVRQLDFTPGNCVAPTLSSPVVPVPFEQSPLPSTLQQQQNQKQMLAPALSISRPSIPMSMYANKKEELQLQTLTLFKAVSCTDSIDFCALNYHLVKHCSISFHMQHMYCECFASGVYCDGCNCANCFNNVENEAARHEAVEATLERNPNAFRPKIGNSPQTIRDVRVCFQLVFPRSSQ</sequence>
<dbReference type="EMBL" id="KZ503721">
    <property type="protein sequence ID" value="PKU61932.1"/>
    <property type="molecule type" value="Genomic_DNA"/>
</dbReference>
<dbReference type="PANTHER" id="PTHR12446">
    <property type="entry name" value="TESMIN/TSO1-RELATED"/>
    <property type="match status" value="1"/>
</dbReference>
<dbReference type="InterPro" id="IPR033467">
    <property type="entry name" value="Tesmin/TSO1-like_CXC"/>
</dbReference>
<dbReference type="PROSITE" id="PS51634">
    <property type="entry name" value="CRC"/>
    <property type="match status" value="1"/>
</dbReference>
<protein>
    <submittedName>
        <fullName evidence="5">Protein tesmin/TSO1-like CXC 5</fullName>
    </submittedName>
</protein>
<dbReference type="InterPro" id="IPR005172">
    <property type="entry name" value="CRC"/>
</dbReference>
<comment type="subcellular location">
    <subcellularLocation>
        <location evidence="1">Nucleus</location>
    </subcellularLocation>
</comment>
<dbReference type="GO" id="GO:0006355">
    <property type="term" value="P:regulation of DNA-templated transcription"/>
    <property type="evidence" value="ECO:0007669"/>
    <property type="project" value="TreeGrafter"/>
</dbReference>
<dbReference type="Pfam" id="PF03638">
    <property type="entry name" value="TCR"/>
    <property type="match status" value="1"/>
</dbReference>
<dbReference type="PANTHER" id="PTHR12446:SF34">
    <property type="entry name" value="PROTEIN LIN-54 HOMOLOG"/>
    <property type="match status" value="1"/>
</dbReference>
<dbReference type="Proteomes" id="UP000233837">
    <property type="component" value="Unassembled WGS sequence"/>
</dbReference>
<evidence type="ECO:0000256" key="3">
    <source>
        <dbReference type="ARBA" id="ARBA00023242"/>
    </source>
</evidence>